<dbReference type="Proteomes" id="UP000747399">
    <property type="component" value="Unassembled WGS sequence"/>
</dbReference>
<dbReference type="PANTHER" id="PTHR12778:SF9">
    <property type="entry name" value="ACETYL-COENZYME A TRANSPORTER 1"/>
    <property type="match status" value="1"/>
</dbReference>
<protein>
    <submittedName>
        <fullName evidence="7">Uncharacterized protein</fullName>
    </submittedName>
</protein>
<feature type="region of interest" description="Disordered" evidence="5">
    <location>
        <begin position="51"/>
        <end position="78"/>
    </location>
</feature>
<feature type="transmembrane region" description="Helical" evidence="6">
    <location>
        <begin position="199"/>
        <end position="218"/>
    </location>
</feature>
<dbReference type="InterPro" id="IPR036259">
    <property type="entry name" value="MFS_trans_sf"/>
</dbReference>
<dbReference type="GO" id="GO:0008521">
    <property type="term" value="F:acetyl-CoA transmembrane transporter activity"/>
    <property type="evidence" value="ECO:0007669"/>
    <property type="project" value="InterPro"/>
</dbReference>
<feature type="compositionally biased region" description="Polar residues" evidence="5">
    <location>
        <begin position="10"/>
        <end position="21"/>
    </location>
</feature>
<evidence type="ECO:0000313" key="8">
    <source>
        <dbReference type="Proteomes" id="UP000747399"/>
    </source>
</evidence>
<name>A0A8J4B4D6_9CHLO</name>
<dbReference type="EMBL" id="BNCO01000015">
    <property type="protein sequence ID" value="GIL53462.1"/>
    <property type="molecule type" value="Genomic_DNA"/>
</dbReference>
<dbReference type="GO" id="GO:0016020">
    <property type="term" value="C:membrane"/>
    <property type="evidence" value="ECO:0007669"/>
    <property type="project" value="UniProtKB-SubCell"/>
</dbReference>
<dbReference type="SUPFAM" id="SSF103473">
    <property type="entry name" value="MFS general substrate transporter"/>
    <property type="match status" value="1"/>
</dbReference>
<dbReference type="InterPro" id="IPR004752">
    <property type="entry name" value="AmpG_permease/AT-1"/>
</dbReference>
<keyword evidence="3 6" id="KW-1133">Transmembrane helix</keyword>
<feature type="transmembrane region" description="Helical" evidence="6">
    <location>
        <begin position="510"/>
        <end position="532"/>
    </location>
</feature>
<keyword evidence="4 6" id="KW-0472">Membrane</keyword>
<evidence type="ECO:0000256" key="5">
    <source>
        <dbReference type="SAM" id="MobiDB-lite"/>
    </source>
</evidence>
<dbReference type="Pfam" id="PF13000">
    <property type="entry name" value="Acatn"/>
    <property type="match status" value="2"/>
</dbReference>
<proteinExistence type="predicted"/>
<evidence type="ECO:0000256" key="3">
    <source>
        <dbReference type="ARBA" id="ARBA00022989"/>
    </source>
</evidence>
<keyword evidence="2 6" id="KW-0812">Transmembrane</keyword>
<comment type="caution">
    <text evidence="7">The sequence shown here is derived from an EMBL/GenBank/DDBJ whole genome shotgun (WGS) entry which is preliminary data.</text>
</comment>
<dbReference type="InterPro" id="IPR024371">
    <property type="entry name" value="AcetylCoA_trans_1-like"/>
</dbReference>
<dbReference type="AlphaFoldDB" id="A0A8J4B4D6"/>
<feature type="transmembrane region" description="Helical" evidence="6">
    <location>
        <begin position="652"/>
        <end position="671"/>
    </location>
</feature>
<feature type="transmembrane region" description="Helical" evidence="6">
    <location>
        <begin position="539"/>
        <end position="559"/>
    </location>
</feature>
<dbReference type="GO" id="GO:0035348">
    <property type="term" value="P:acetyl-CoA transmembrane transport"/>
    <property type="evidence" value="ECO:0007669"/>
    <property type="project" value="InterPro"/>
</dbReference>
<evidence type="ECO:0000313" key="7">
    <source>
        <dbReference type="EMBL" id="GIL53462.1"/>
    </source>
</evidence>
<evidence type="ECO:0000256" key="1">
    <source>
        <dbReference type="ARBA" id="ARBA00004141"/>
    </source>
</evidence>
<feature type="transmembrane region" description="Helical" evidence="6">
    <location>
        <begin position="131"/>
        <end position="156"/>
    </location>
</feature>
<reference evidence="7" key="1">
    <citation type="journal article" date="2021" name="Proc. Natl. Acad. Sci. U.S.A.">
        <title>Three genomes in the algal genus Volvox reveal the fate of a haploid sex-determining region after a transition to homothallism.</title>
        <authorList>
            <person name="Yamamoto K."/>
            <person name="Hamaji T."/>
            <person name="Kawai-Toyooka H."/>
            <person name="Matsuzaki R."/>
            <person name="Takahashi F."/>
            <person name="Nishimura Y."/>
            <person name="Kawachi M."/>
            <person name="Noguchi H."/>
            <person name="Minakuchi Y."/>
            <person name="Umen J.G."/>
            <person name="Toyoda A."/>
            <person name="Nozaki H."/>
        </authorList>
    </citation>
    <scope>NUCLEOTIDE SEQUENCE</scope>
    <source>
        <strain evidence="7">NIES-3780</strain>
    </source>
</reference>
<gene>
    <name evidence="7" type="ORF">Vafri_9057</name>
</gene>
<sequence length="712" mass="77134">MGPITRSKYRNSVVSGDSPSPDNLVDTAFSNPRPAVHTTTTTDDIIEASRLANDRSTKVTSTAHGEGPRFSTDSTGTADVHLVGPGGSLDDLCRLQYDADGEPAAAHDRVHVHACRRRADQPTIWQESGNLALLVLLYLIQGVPLGLTLSALPFMLTSKLSLTQMGIFSMAAYPYSLKLLWSPIVDSLYSSRVGRRKSWIIPIQLITAYLLIADAEWIQDLYQQADVWTLTRLFGVVVFLMATQDIAVDGWALTLLSPANMSYASTCQTVGQTTGIFTSFTIFLALQDANFCNTFIRSNNLLGSFFGSEPSDAGLVSLAGYLRFWGWMFVAVTAFIALFVRETEARVGAAEDDDLTASLSTEDREILGLPPRALTFRSSAASEGLRQRPRQQQSSVENSGKEAASDSGNVRSSRRGFTAVVSELRDAYLQLWRVARLPAVWRLTALLLTSRLGTLAAEAAASLKLIDKGVAKEALAFLVLFQFPLELLSALVAGRWAASHSPYWPYMTGYWLRLVTAAATVAVTAVFPAGAASLEEHRTAFGGLAAVSLTTSFVSYLGFTAQGSFFNTISDPDMGGAYLTLLNTIANMGFMLPRTPLFWLMDKLTMARCTVISEGVVQVLPYSCPKKMRDMARGDNECVAAGGECSLASDGYYIVSVASLVLGVGLGLFYVRFVWRLIREPLTSWRAETGGGCRTDGTGVDAAAESAARKEE</sequence>
<comment type="subcellular location">
    <subcellularLocation>
        <location evidence="1">Membrane</location>
        <topology evidence="1">Multi-pass membrane protein</topology>
    </subcellularLocation>
</comment>
<keyword evidence="8" id="KW-1185">Reference proteome</keyword>
<feature type="transmembrane region" description="Helical" evidence="6">
    <location>
        <begin position="230"/>
        <end position="253"/>
    </location>
</feature>
<feature type="region of interest" description="Disordered" evidence="5">
    <location>
        <begin position="1"/>
        <end position="23"/>
    </location>
</feature>
<feature type="transmembrane region" description="Helical" evidence="6">
    <location>
        <begin position="474"/>
        <end position="498"/>
    </location>
</feature>
<feature type="region of interest" description="Disordered" evidence="5">
    <location>
        <begin position="380"/>
        <end position="410"/>
    </location>
</feature>
<feature type="transmembrane region" description="Helical" evidence="6">
    <location>
        <begin position="324"/>
        <end position="340"/>
    </location>
</feature>
<evidence type="ECO:0000256" key="2">
    <source>
        <dbReference type="ARBA" id="ARBA00022692"/>
    </source>
</evidence>
<dbReference type="PANTHER" id="PTHR12778">
    <property type="entry name" value="SOLUTE CARRIER FAMILY 33 ACETYL-COA TRANSPORTER -RELATED"/>
    <property type="match status" value="1"/>
</dbReference>
<organism evidence="7 8">
    <name type="scientific">Volvox africanus</name>
    <dbReference type="NCBI Taxonomy" id="51714"/>
    <lineage>
        <taxon>Eukaryota</taxon>
        <taxon>Viridiplantae</taxon>
        <taxon>Chlorophyta</taxon>
        <taxon>core chlorophytes</taxon>
        <taxon>Chlorophyceae</taxon>
        <taxon>CS clade</taxon>
        <taxon>Chlamydomonadales</taxon>
        <taxon>Volvocaceae</taxon>
        <taxon>Volvox</taxon>
    </lineage>
</organism>
<evidence type="ECO:0000256" key="4">
    <source>
        <dbReference type="ARBA" id="ARBA00023136"/>
    </source>
</evidence>
<accession>A0A8J4B4D6</accession>
<evidence type="ECO:0000256" key="6">
    <source>
        <dbReference type="SAM" id="Phobius"/>
    </source>
</evidence>